<dbReference type="InterPro" id="IPR019027">
    <property type="entry name" value="Pilus_biogenesis_CpaD-related"/>
</dbReference>
<evidence type="ECO:0000313" key="4">
    <source>
        <dbReference type="Proteomes" id="UP000298656"/>
    </source>
</evidence>
<accession>A0A4P8IWM8</accession>
<keyword evidence="4" id="KW-1185">Reference proteome</keyword>
<name>A0A4P8IWM8_9BURK</name>
<keyword evidence="2" id="KW-0732">Signal</keyword>
<dbReference type="Pfam" id="PF09476">
    <property type="entry name" value="Pilus_CpaD"/>
    <property type="match status" value="1"/>
</dbReference>
<gene>
    <name evidence="3" type="ORF">FAZ95_26605</name>
</gene>
<feature type="compositionally biased region" description="Low complexity" evidence="1">
    <location>
        <begin position="118"/>
        <end position="138"/>
    </location>
</feature>
<feature type="chain" id="PRO_5020821282" description="Pilus assembly protein" evidence="2">
    <location>
        <begin position="27"/>
        <end position="138"/>
    </location>
</feature>
<evidence type="ECO:0000256" key="1">
    <source>
        <dbReference type="SAM" id="MobiDB-lite"/>
    </source>
</evidence>
<dbReference type="Proteomes" id="UP000298656">
    <property type="component" value="Chromosome 2"/>
</dbReference>
<dbReference type="PROSITE" id="PS51257">
    <property type="entry name" value="PROKAR_LIPOPROTEIN"/>
    <property type="match status" value="1"/>
</dbReference>
<dbReference type="OrthoDB" id="8596237at2"/>
<dbReference type="RefSeq" id="WP_137335488.1">
    <property type="nucleotide sequence ID" value="NZ_CP040078.1"/>
</dbReference>
<feature type="region of interest" description="Disordered" evidence="1">
    <location>
        <begin position="107"/>
        <end position="138"/>
    </location>
</feature>
<organism evidence="3 4">
    <name type="scientific">Trinickia violacea</name>
    <dbReference type="NCBI Taxonomy" id="2571746"/>
    <lineage>
        <taxon>Bacteria</taxon>
        <taxon>Pseudomonadati</taxon>
        <taxon>Pseudomonadota</taxon>
        <taxon>Betaproteobacteria</taxon>
        <taxon>Burkholderiales</taxon>
        <taxon>Burkholderiaceae</taxon>
        <taxon>Trinickia</taxon>
    </lineage>
</organism>
<evidence type="ECO:0000313" key="3">
    <source>
        <dbReference type="EMBL" id="QCP52717.1"/>
    </source>
</evidence>
<sequence length="138" mass="14300">MSRPAFRRAARLAALAALALSGCLSAPPPLNLPDASVIGYQDGRAVPPDCAKLNEPSHLVDAGVRQPSVAFGCATYSNLAVMIARPEDVVAPLPYAGADAATAASAVRRYQEDRIKQPTAPTSTTTTPASPTTSQYAH</sequence>
<feature type="signal peptide" evidence="2">
    <location>
        <begin position="1"/>
        <end position="26"/>
    </location>
</feature>
<dbReference type="AlphaFoldDB" id="A0A4P8IWM8"/>
<dbReference type="KEGG" id="tvl:FAZ95_26605"/>
<evidence type="ECO:0000256" key="2">
    <source>
        <dbReference type="SAM" id="SignalP"/>
    </source>
</evidence>
<evidence type="ECO:0008006" key="5">
    <source>
        <dbReference type="Google" id="ProtNLM"/>
    </source>
</evidence>
<proteinExistence type="predicted"/>
<dbReference type="EMBL" id="CP040078">
    <property type="protein sequence ID" value="QCP52717.1"/>
    <property type="molecule type" value="Genomic_DNA"/>
</dbReference>
<reference evidence="3 4" key="1">
    <citation type="submission" date="2019-05" db="EMBL/GenBank/DDBJ databases">
        <title>Burkholderia sp. DHOD12, isolated from subtropical forest soil.</title>
        <authorList>
            <person name="Gao Z.-H."/>
            <person name="Qiu L.-H."/>
        </authorList>
    </citation>
    <scope>NUCLEOTIDE SEQUENCE [LARGE SCALE GENOMIC DNA]</scope>
    <source>
        <strain evidence="3 4">DHOD12</strain>
    </source>
</reference>
<protein>
    <recommendedName>
        <fullName evidence="5">Pilus assembly protein</fullName>
    </recommendedName>
</protein>